<dbReference type="GeneID" id="17309897"/>
<evidence type="ECO:0000313" key="7">
    <source>
        <dbReference type="EnsemblProtists" id="EKX53459"/>
    </source>
</evidence>
<dbReference type="EnsemblProtists" id="EKX53459">
    <property type="protein sequence ID" value="EKX53459"/>
    <property type="gene ID" value="GUITHDRAFT_133167"/>
</dbReference>
<evidence type="ECO:0000256" key="1">
    <source>
        <dbReference type="ARBA" id="ARBA00011079"/>
    </source>
</evidence>
<dbReference type="eggNOG" id="KOG2183">
    <property type="taxonomic scope" value="Eukaryota"/>
</dbReference>
<proteinExistence type="inferred from homology"/>
<dbReference type="GO" id="GO:0070008">
    <property type="term" value="F:serine-type exopeptidase activity"/>
    <property type="evidence" value="ECO:0007669"/>
    <property type="project" value="InterPro"/>
</dbReference>
<dbReference type="Gene3D" id="1.20.120.980">
    <property type="entry name" value="Serine carboxypeptidase S28, SKS domain"/>
    <property type="match status" value="1"/>
</dbReference>
<evidence type="ECO:0000313" key="8">
    <source>
        <dbReference type="Proteomes" id="UP000011087"/>
    </source>
</evidence>
<reference evidence="8" key="2">
    <citation type="submission" date="2012-11" db="EMBL/GenBank/DDBJ databases">
        <authorList>
            <person name="Kuo A."/>
            <person name="Curtis B.A."/>
            <person name="Tanifuji G."/>
            <person name="Burki F."/>
            <person name="Gruber A."/>
            <person name="Irimia M."/>
            <person name="Maruyama S."/>
            <person name="Arias M.C."/>
            <person name="Ball S.G."/>
            <person name="Gile G.H."/>
            <person name="Hirakawa Y."/>
            <person name="Hopkins J.F."/>
            <person name="Rensing S.A."/>
            <person name="Schmutz J."/>
            <person name="Symeonidi A."/>
            <person name="Elias M."/>
            <person name="Eveleigh R.J."/>
            <person name="Herman E.K."/>
            <person name="Klute M.J."/>
            <person name="Nakayama T."/>
            <person name="Obornik M."/>
            <person name="Reyes-Prieto A."/>
            <person name="Armbrust E.V."/>
            <person name="Aves S.J."/>
            <person name="Beiko R.G."/>
            <person name="Coutinho P."/>
            <person name="Dacks J.B."/>
            <person name="Durnford D.G."/>
            <person name="Fast N.M."/>
            <person name="Green B.R."/>
            <person name="Grisdale C."/>
            <person name="Hempe F."/>
            <person name="Henrissat B."/>
            <person name="Hoppner M.P."/>
            <person name="Ishida K.-I."/>
            <person name="Kim E."/>
            <person name="Koreny L."/>
            <person name="Kroth P.G."/>
            <person name="Liu Y."/>
            <person name="Malik S.-B."/>
            <person name="Maier U.G."/>
            <person name="McRose D."/>
            <person name="Mock T."/>
            <person name="Neilson J.A."/>
            <person name="Onodera N.T."/>
            <person name="Poole A.M."/>
            <person name="Pritham E.J."/>
            <person name="Richards T.A."/>
            <person name="Rocap G."/>
            <person name="Roy S.W."/>
            <person name="Sarai C."/>
            <person name="Schaack S."/>
            <person name="Shirato S."/>
            <person name="Slamovits C.H."/>
            <person name="Spencer D.F."/>
            <person name="Suzuki S."/>
            <person name="Worden A.Z."/>
            <person name="Zauner S."/>
            <person name="Barry K."/>
            <person name="Bell C."/>
            <person name="Bharti A.K."/>
            <person name="Crow J.A."/>
            <person name="Grimwood J."/>
            <person name="Kramer R."/>
            <person name="Lindquist E."/>
            <person name="Lucas S."/>
            <person name="Salamov A."/>
            <person name="McFadden G.I."/>
            <person name="Lane C.E."/>
            <person name="Keeling P.J."/>
            <person name="Gray M.W."/>
            <person name="Grigoriev I.V."/>
            <person name="Archibald J.M."/>
        </authorList>
    </citation>
    <scope>NUCLEOTIDE SEQUENCE</scope>
    <source>
        <strain evidence="8">CCMP2712</strain>
    </source>
</reference>
<protein>
    <recommendedName>
        <fullName evidence="9">Lysosomal Pro-X carboxypeptidase</fullName>
    </recommendedName>
</protein>
<dbReference type="Proteomes" id="UP000011087">
    <property type="component" value="Unassembled WGS sequence"/>
</dbReference>
<evidence type="ECO:0000256" key="3">
    <source>
        <dbReference type="ARBA" id="ARBA00022729"/>
    </source>
</evidence>
<dbReference type="InterPro" id="IPR008758">
    <property type="entry name" value="Peptidase_S28"/>
</dbReference>
<dbReference type="HOGENOM" id="CLU_020959_0_0_1"/>
<keyword evidence="3" id="KW-0732">Signal</keyword>
<accession>L1JYP5</accession>
<dbReference type="GO" id="GO:0008239">
    <property type="term" value="F:dipeptidyl-peptidase activity"/>
    <property type="evidence" value="ECO:0007669"/>
    <property type="project" value="TreeGrafter"/>
</dbReference>
<keyword evidence="5" id="KW-0325">Glycoprotein</keyword>
<dbReference type="PANTHER" id="PTHR11010:SF38">
    <property type="entry name" value="LYSOSOMAL PRO-X CARBOXYPEPTIDASE"/>
    <property type="match status" value="1"/>
</dbReference>
<dbReference type="OMA" id="ELYMPMS"/>
<evidence type="ECO:0008006" key="9">
    <source>
        <dbReference type="Google" id="ProtNLM"/>
    </source>
</evidence>
<dbReference type="Pfam" id="PF05577">
    <property type="entry name" value="Peptidase_S28"/>
    <property type="match status" value="1"/>
</dbReference>
<reference evidence="7" key="3">
    <citation type="submission" date="2015-06" db="UniProtKB">
        <authorList>
            <consortium name="EnsemblProtists"/>
        </authorList>
    </citation>
    <scope>IDENTIFICATION</scope>
</reference>
<comment type="similarity">
    <text evidence="1">Belongs to the peptidase S28 family.</text>
</comment>
<keyword evidence="8" id="KW-1185">Reference proteome</keyword>
<reference evidence="6 8" key="1">
    <citation type="journal article" date="2012" name="Nature">
        <title>Algal genomes reveal evolutionary mosaicism and the fate of nucleomorphs.</title>
        <authorList>
            <consortium name="DOE Joint Genome Institute"/>
            <person name="Curtis B.A."/>
            <person name="Tanifuji G."/>
            <person name="Burki F."/>
            <person name="Gruber A."/>
            <person name="Irimia M."/>
            <person name="Maruyama S."/>
            <person name="Arias M.C."/>
            <person name="Ball S.G."/>
            <person name="Gile G.H."/>
            <person name="Hirakawa Y."/>
            <person name="Hopkins J.F."/>
            <person name="Kuo A."/>
            <person name="Rensing S.A."/>
            <person name="Schmutz J."/>
            <person name="Symeonidi A."/>
            <person name="Elias M."/>
            <person name="Eveleigh R.J."/>
            <person name="Herman E.K."/>
            <person name="Klute M.J."/>
            <person name="Nakayama T."/>
            <person name="Obornik M."/>
            <person name="Reyes-Prieto A."/>
            <person name="Armbrust E.V."/>
            <person name="Aves S.J."/>
            <person name="Beiko R.G."/>
            <person name="Coutinho P."/>
            <person name="Dacks J.B."/>
            <person name="Durnford D.G."/>
            <person name="Fast N.M."/>
            <person name="Green B.R."/>
            <person name="Grisdale C.J."/>
            <person name="Hempel F."/>
            <person name="Henrissat B."/>
            <person name="Hoppner M.P."/>
            <person name="Ishida K."/>
            <person name="Kim E."/>
            <person name="Koreny L."/>
            <person name="Kroth P.G."/>
            <person name="Liu Y."/>
            <person name="Malik S.B."/>
            <person name="Maier U.G."/>
            <person name="McRose D."/>
            <person name="Mock T."/>
            <person name="Neilson J.A."/>
            <person name="Onodera N.T."/>
            <person name="Poole A.M."/>
            <person name="Pritham E.J."/>
            <person name="Richards T.A."/>
            <person name="Rocap G."/>
            <person name="Roy S.W."/>
            <person name="Sarai C."/>
            <person name="Schaack S."/>
            <person name="Shirato S."/>
            <person name="Slamovits C.H."/>
            <person name="Spencer D.F."/>
            <person name="Suzuki S."/>
            <person name="Worden A.Z."/>
            <person name="Zauner S."/>
            <person name="Barry K."/>
            <person name="Bell C."/>
            <person name="Bharti A.K."/>
            <person name="Crow J.A."/>
            <person name="Grimwood J."/>
            <person name="Kramer R."/>
            <person name="Lindquist E."/>
            <person name="Lucas S."/>
            <person name="Salamov A."/>
            <person name="McFadden G.I."/>
            <person name="Lane C.E."/>
            <person name="Keeling P.J."/>
            <person name="Gray M.W."/>
            <person name="Grigoriev I.V."/>
            <person name="Archibald J.M."/>
        </authorList>
    </citation>
    <scope>NUCLEOTIDE SEQUENCE</scope>
    <source>
        <strain evidence="6 8">CCMP2712</strain>
    </source>
</reference>
<evidence type="ECO:0000256" key="5">
    <source>
        <dbReference type="ARBA" id="ARBA00023180"/>
    </source>
</evidence>
<dbReference type="AlphaFoldDB" id="L1JYP5"/>
<dbReference type="InterPro" id="IPR042269">
    <property type="entry name" value="Ser_carbopepase_S28_SKS"/>
</dbReference>
<name>L1JYP5_GUITC</name>
<sequence length="467" mass="52405">MEARVAQATYRQRYFVCKCDQASVRITDATKKLQTIFFYFGNEDSVELYVNNTGLMWESASEFDAVMVFLEHRYYGKSVLFEPGREGCMEFLTTDQALLDASQFLSTLKANPKEILPKKISKKPVGPIIGFGGSYGGMIASWFRMRFPHLIDGVIAGSAPILSFEGLRPAYDNGGYMRVVTQDASPLCARNFLRAQKAVYSVSQSEEGREFLKEALLLCVPPAAWRQAVLTGAVRCEDFAREEILVLAPPMLPSSYALQNLISWMQDPWSFLAMGEYPYSSSYLTHGKCNLPPKPLSFACQYLEMYSDDGITYSDVCCNRQAKSIDLPELLNATRYALGVFYNCSQDVQCFFNGNSKQMQIPRKMGSIKRFHSKEGRKKAEGADLSCVGDWGYQWFWPPHLWNAESAIAGCKEAWGVKPRSHWAVVRFGDRDLSAASNILFSNGLLDPWYVGGVLKNVSSNVRAVCT</sequence>
<dbReference type="InterPro" id="IPR029058">
    <property type="entry name" value="AB_hydrolase_fold"/>
</dbReference>
<dbReference type="PaxDb" id="55529-EKX53459"/>
<keyword evidence="2" id="KW-0645">Protease</keyword>
<dbReference type="EMBL" id="JH992970">
    <property type="protein sequence ID" value="EKX53459.1"/>
    <property type="molecule type" value="Genomic_DNA"/>
</dbReference>
<dbReference type="SUPFAM" id="SSF53474">
    <property type="entry name" value="alpha/beta-Hydrolases"/>
    <property type="match status" value="1"/>
</dbReference>
<dbReference type="OrthoDB" id="2130629at2759"/>
<dbReference type="RefSeq" id="XP_005840439.1">
    <property type="nucleotide sequence ID" value="XM_005840382.1"/>
</dbReference>
<evidence type="ECO:0000256" key="4">
    <source>
        <dbReference type="ARBA" id="ARBA00022801"/>
    </source>
</evidence>
<keyword evidence="4" id="KW-0378">Hydrolase</keyword>
<evidence type="ECO:0000256" key="2">
    <source>
        <dbReference type="ARBA" id="ARBA00022670"/>
    </source>
</evidence>
<gene>
    <name evidence="6" type="ORF">GUITHDRAFT_133167</name>
</gene>
<dbReference type="GO" id="GO:0006508">
    <property type="term" value="P:proteolysis"/>
    <property type="evidence" value="ECO:0007669"/>
    <property type="project" value="UniProtKB-KW"/>
</dbReference>
<dbReference type="PANTHER" id="PTHR11010">
    <property type="entry name" value="PROTEASE S28 PRO-X CARBOXYPEPTIDASE-RELATED"/>
    <property type="match status" value="1"/>
</dbReference>
<dbReference type="Gene3D" id="3.40.50.1820">
    <property type="entry name" value="alpha/beta hydrolase"/>
    <property type="match status" value="1"/>
</dbReference>
<dbReference type="STRING" id="905079.L1JYP5"/>
<dbReference type="KEGG" id="gtt:GUITHDRAFT_133167"/>
<evidence type="ECO:0000313" key="6">
    <source>
        <dbReference type="EMBL" id="EKX53459.1"/>
    </source>
</evidence>
<organism evidence="6">
    <name type="scientific">Guillardia theta (strain CCMP2712)</name>
    <name type="common">Cryptophyte</name>
    <dbReference type="NCBI Taxonomy" id="905079"/>
    <lineage>
        <taxon>Eukaryota</taxon>
        <taxon>Cryptophyceae</taxon>
        <taxon>Pyrenomonadales</taxon>
        <taxon>Geminigeraceae</taxon>
        <taxon>Guillardia</taxon>
    </lineage>
</organism>